<evidence type="ECO:0000313" key="9">
    <source>
        <dbReference type="EMBL" id="PFH58854.1"/>
    </source>
</evidence>
<keyword evidence="5 7" id="KW-0508">mRNA splicing</keyword>
<evidence type="ECO:0000256" key="1">
    <source>
        <dbReference type="ARBA" id="ARBA00004123"/>
    </source>
</evidence>
<evidence type="ECO:0000256" key="8">
    <source>
        <dbReference type="SAM" id="MobiDB-lite"/>
    </source>
</evidence>
<comment type="caution">
    <text evidence="9">The sequence shown here is derived from an EMBL/GenBank/DDBJ whole genome shotgun (WGS) entry which is preliminary data.</text>
</comment>
<evidence type="ECO:0000256" key="6">
    <source>
        <dbReference type="ARBA" id="ARBA00023242"/>
    </source>
</evidence>
<comment type="similarity">
    <text evidence="2 7">Belongs to the PRP38 family.</text>
</comment>
<reference evidence="9 10" key="1">
    <citation type="journal article" date="2015" name="BMC Genomics">
        <title>Gene expression during zombie ant biting behavior reflects the complexity underlying fungal parasitic behavioral manipulation.</title>
        <authorList>
            <person name="de Bekker C."/>
            <person name="Ohm R.A."/>
            <person name="Loreto R.G."/>
            <person name="Sebastian A."/>
            <person name="Albert I."/>
            <person name="Merrow M."/>
            <person name="Brachmann A."/>
            <person name="Hughes D.P."/>
        </authorList>
    </citation>
    <scope>NUCLEOTIDE SEQUENCE [LARGE SCALE GENOMIC DNA]</scope>
    <source>
        <strain evidence="9 10">SC16a</strain>
    </source>
</reference>
<evidence type="ECO:0000256" key="7">
    <source>
        <dbReference type="RuleBase" id="RU367025"/>
    </source>
</evidence>
<evidence type="ECO:0000313" key="10">
    <source>
        <dbReference type="Proteomes" id="UP000037136"/>
    </source>
</evidence>
<keyword evidence="4 7" id="KW-0747">Spliceosome</keyword>
<dbReference type="PANTHER" id="PTHR23142">
    <property type="entry name" value="PRE-MRNA-SPLICING FACTOR 38A-RELATED"/>
    <property type="match status" value="1"/>
</dbReference>
<feature type="region of interest" description="Disordered" evidence="8">
    <location>
        <begin position="239"/>
        <end position="282"/>
    </location>
</feature>
<feature type="compositionally biased region" description="Basic and acidic residues" evidence="8">
    <location>
        <begin position="247"/>
        <end position="256"/>
    </location>
</feature>
<proteinExistence type="inferred from homology"/>
<dbReference type="STRING" id="268505.A0A2A9PCB9"/>
<evidence type="ECO:0000256" key="3">
    <source>
        <dbReference type="ARBA" id="ARBA00022664"/>
    </source>
</evidence>
<feature type="compositionally biased region" description="Acidic residues" evidence="8">
    <location>
        <begin position="257"/>
        <end position="272"/>
    </location>
</feature>
<keyword evidence="10" id="KW-1185">Reference proteome</keyword>
<keyword evidence="6 7" id="KW-0539">Nucleus</keyword>
<dbReference type="InterPro" id="IPR005037">
    <property type="entry name" value="PRP38"/>
</dbReference>
<dbReference type="AlphaFoldDB" id="A0A2A9PCB9"/>
<gene>
    <name evidence="9" type="ORF">XA68_13102</name>
</gene>
<dbReference type="EMBL" id="LAZP02000249">
    <property type="protein sequence ID" value="PFH58854.1"/>
    <property type="molecule type" value="Genomic_DNA"/>
</dbReference>
<dbReference type="Pfam" id="PF03371">
    <property type="entry name" value="PRP38"/>
    <property type="match status" value="1"/>
</dbReference>
<dbReference type="OrthoDB" id="190958at2759"/>
<accession>A0A2A9PCB9</accession>
<evidence type="ECO:0000256" key="2">
    <source>
        <dbReference type="ARBA" id="ARBA00006164"/>
    </source>
</evidence>
<dbReference type="GO" id="GO:0000398">
    <property type="term" value="P:mRNA splicing, via spliceosome"/>
    <property type="evidence" value="ECO:0007669"/>
    <property type="project" value="UniProtKB-UniRule"/>
</dbReference>
<dbReference type="Proteomes" id="UP000037136">
    <property type="component" value="Unassembled WGS sequence"/>
</dbReference>
<evidence type="ECO:0000256" key="5">
    <source>
        <dbReference type="ARBA" id="ARBA00023187"/>
    </source>
</evidence>
<evidence type="ECO:0000256" key="4">
    <source>
        <dbReference type="ARBA" id="ARBA00022728"/>
    </source>
</evidence>
<organism evidence="9 10">
    <name type="scientific">Ophiocordyceps unilateralis</name>
    <name type="common">Zombie-ant fungus</name>
    <name type="synonym">Torrubia unilateralis</name>
    <dbReference type="NCBI Taxonomy" id="268505"/>
    <lineage>
        <taxon>Eukaryota</taxon>
        <taxon>Fungi</taxon>
        <taxon>Dikarya</taxon>
        <taxon>Ascomycota</taxon>
        <taxon>Pezizomycotina</taxon>
        <taxon>Sordariomycetes</taxon>
        <taxon>Hypocreomycetidae</taxon>
        <taxon>Hypocreales</taxon>
        <taxon>Ophiocordycipitaceae</taxon>
        <taxon>Ophiocordyceps</taxon>
    </lineage>
</organism>
<name>A0A2A9PCB9_OPHUN</name>
<comment type="subcellular location">
    <subcellularLocation>
        <location evidence="1 7">Nucleus</location>
    </subcellularLocation>
</comment>
<sequence>MALDSAGQSAGDRPPSTPPPCCYEPFITTLYTNLSMANPSFVGGGARTFLDTRGTTAALAPNGLNPATIMEKAVRDRITNSYFYQEQCFFANEADMVDRAVEYVNFIGGTHGADQKPSPFLCLAFKLLELAPSEDIVAEYLAYGGERFKYLRALACFYVRLTRPAAEVYRLLEPFLEDRRKLRRRRRDGCFLSFVDEFVDDLLTKERVCATSLWKMPARETLEDAEVLEPRVSPLGDLDALLEEDSGGDREENGHEDTDEDEDMVGAGDEDQALNAKAASET</sequence>
<comment type="function">
    <text evidence="7">Required for pre-mRNA splicing.</text>
</comment>
<reference evidence="9 10" key="2">
    <citation type="journal article" date="2017" name="Sci. Rep.">
        <title>Ant-infecting Ophiocordyceps genomes reveal a high diversity of potential behavioral manipulation genes and a possible major role for enterotoxins.</title>
        <authorList>
            <person name="de Bekker C."/>
            <person name="Ohm R.A."/>
            <person name="Evans H.C."/>
            <person name="Brachmann A."/>
            <person name="Hughes D.P."/>
        </authorList>
    </citation>
    <scope>NUCLEOTIDE SEQUENCE [LARGE SCALE GENOMIC DNA]</scope>
    <source>
        <strain evidence="9 10">SC16a</strain>
    </source>
</reference>
<protein>
    <recommendedName>
        <fullName evidence="7">Pre-mRNA-splicing factor 38</fullName>
    </recommendedName>
</protein>
<dbReference type="GO" id="GO:0005681">
    <property type="term" value="C:spliceosomal complex"/>
    <property type="evidence" value="ECO:0007669"/>
    <property type="project" value="UniProtKB-KW"/>
</dbReference>
<keyword evidence="3 7" id="KW-0507">mRNA processing</keyword>